<evidence type="ECO:0000256" key="1">
    <source>
        <dbReference type="SAM" id="MobiDB-lite"/>
    </source>
</evidence>
<evidence type="ECO:0000313" key="2">
    <source>
        <dbReference type="EMBL" id="KIY53497.1"/>
    </source>
</evidence>
<accession>A0A0D7API5</accession>
<keyword evidence="3" id="KW-1185">Reference proteome</keyword>
<protein>
    <submittedName>
        <fullName evidence="2">Uncharacterized protein</fullName>
    </submittedName>
</protein>
<feature type="region of interest" description="Disordered" evidence="1">
    <location>
        <begin position="87"/>
        <end position="107"/>
    </location>
</feature>
<evidence type="ECO:0000313" key="3">
    <source>
        <dbReference type="Proteomes" id="UP000054144"/>
    </source>
</evidence>
<name>A0A0D7API5_9AGAR</name>
<feature type="compositionally biased region" description="Basic and acidic residues" evidence="1">
    <location>
        <begin position="87"/>
        <end position="106"/>
    </location>
</feature>
<sequence length="387" mass="44464">MCYLETWVVIGFSGNPEKDRLRERDEWTRYKTPSIAYHNSDGKSIFLRSREVQLPRFICNAYINDIKKPGKDATFFNLVHARRELSHPSTKDASVREEGERAEQAAKKLPQPITEEPEDYLYLCTSNKRETQRLGHLFKRLYITVSGTPQERHRRAYAPEFLIDKLQRRQMTTARTTPGEPEARQLRRLHSILKTIPRMTSRMTRCNGYSGIQFVGPGFQVLGDKLQKLFMSDVTLPYYFLSWTKLNEKIEPGLSNDRTVAGFSGGGTLSDVHPSWRGVYILSARSRGVNTGTSIVVGEVQQSLSVRNRMRHRDGDRESPEFKTRKLYKDAWAVAVLGKIDRGQLQVDTVLSRAERAAGSWWNADAFSCEFLIPDTRNDKTAVYDLY</sequence>
<reference evidence="2 3" key="1">
    <citation type="journal article" date="2015" name="Fungal Genet. Biol.">
        <title>Evolution of novel wood decay mechanisms in Agaricales revealed by the genome sequences of Fistulina hepatica and Cylindrobasidium torrendii.</title>
        <authorList>
            <person name="Floudas D."/>
            <person name="Held B.W."/>
            <person name="Riley R."/>
            <person name="Nagy L.G."/>
            <person name="Koehler G."/>
            <person name="Ransdell A.S."/>
            <person name="Younus H."/>
            <person name="Chow J."/>
            <person name="Chiniquy J."/>
            <person name="Lipzen A."/>
            <person name="Tritt A."/>
            <person name="Sun H."/>
            <person name="Haridas S."/>
            <person name="LaButti K."/>
            <person name="Ohm R.A."/>
            <person name="Kues U."/>
            <person name="Blanchette R.A."/>
            <person name="Grigoriev I.V."/>
            <person name="Minto R.E."/>
            <person name="Hibbett D.S."/>
        </authorList>
    </citation>
    <scope>NUCLEOTIDE SEQUENCE [LARGE SCALE GENOMIC DNA]</scope>
    <source>
        <strain evidence="2 3">ATCC 64428</strain>
    </source>
</reference>
<gene>
    <name evidence="2" type="ORF">FISHEDRAFT_55136</name>
</gene>
<proteinExistence type="predicted"/>
<dbReference type="Proteomes" id="UP000054144">
    <property type="component" value="Unassembled WGS sequence"/>
</dbReference>
<dbReference type="AlphaFoldDB" id="A0A0D7API5"/>
<organism evidence="2 3">
    <name type="scientific">Fistulina hepatica ATCC 64428</name>
    <dbReference type="NCBI Taxonomy" id="1128425"/>
    <lineage>
        <taxon>Eukaryota</taxon>
        <taxon>Fungi</taxon>
        <taxon>Dikarya</taxon>
        <taxon>Basidiomycota</taxon>
        <taxon>Agaricomycotina</taxon>
        <taxon>Agaricomycetes</taxon>
        <taxon>Agaricomycetidae</taxon>
        <taxon>Agaricales</taxon>
        <taxon>Fistulinaceae</taxon>
        <taxon>Fistulina</taxon>
    </lineage>
</organism>
<dbReference type="EMBL" id="KN881616">
    <property type="protein sequence ID" value="KIY53497.1"/>
    <property type="molecule type" value="Genomic_DNA"/>
</dbReference>